<reference evidence="13" key="1">
    <citation type="submission" date="2018-11" db="EMBL/GenBank/DDBJ databases">
        <authorList>
            <person name="Zhao Y."/>
            <person name="Mu W."/>
            <person name="Zhou C."/>
        </authorList>
    </citation>
    <scope>NUCLEOTIDE SEQUENCE</scope>
</reference>
<dbReference type="PANTHER" id="PTHR21137:SF37">
    <property type="entry name" value="ODORANT RECEPTOR 46A, ISOFORM B-RELATED"/>
    <property type="match status" value="1"/>
</dbReference>
<keyword evidence="7 12" id="KW-0675">Receptor</keyword>
<dbReference type="GO" id="GO:0005886">
    <property type="term" value="C:plasma membrane"/>
    <property type="evidence" value="ECO:0007669"/>
    <property type="project" value="UniProtKB-SubCell"/>
</dbReference>
<comment type="caution">
    <text evidence="12">Lacks conserved residue(s) required for the propagation of feature annotation.</text>
</comment>
<evidence type="ECO:0000256" key="10">
    <source>
        <dbReference type="ARBA" id="ARBA00037946"/>
    </source>
</evidence>
<dbReference type="AlphaFoldDB" id="A0A6B9C9Q5"/>
<evidence type="ECO:0000256" key="11">
    <source>
        <dbReference type="ARBA" id="ARBA00038679"/>
    </source>
</evidence>
<comment type="function">
    <text evidence="9">Odorant receptor which mediates acceptance or avoidance behavior, depending on its substrates. The odorant receptor repertoire encodes a large collection of odor stimuli that vary widely in identity, intensity, and duration. May form a complex with Orco to form odorant-sensing units, providing sensitive and prolonged odorant signaling and calcium permeability.</text>
</comment>
<feature type="transmembrane region" description="Helical" evidence="12">
    <location>
        <begin position="159"/>
        <end position="192"/>
    </location>
</feature>
<evidence type="ECO:0000256" key="9">
    <source>
        <dbReference type="ARBA" id="ARBA00037764"/>
    </source>
</evidence>
<evidence type="ECO:0000313" key="13">
    <source>
        <dbReference type="EMBL" id="QGW45389.1"/>
    </source>
</evidence>
<keyword evidence="5 12" id="KW-1133">Transmembrane helix</keyword>
<evidence type="ECO:0000256" key="6">
    <source>
        <dbReference type="ARBA" id="ARBA00023136"/>
    </source>
</evidence>
<keyword evidence="4 12" id="KW-0552">Olfaction</keyword>
<feature type="transmembrane region" description="Helical" evidence="12">
    <location>
        <begin position="285"/>
        <end position="305"/>
    </location>
</feature>
<keyword evidence="8 12" id="KW-0807">Transducer</keyword>
<feature type="transmembrane region" description="Helical" evidence="12">
    <location>
        <begin position="32"/>
        <end position="51"/>
    </location>
</feature>
<accession>A0A6B9C9Q5</accession>
<proteinExistence type="evidence at transcript level"/>
<evidence type="ECO:0000256" key="3">
    <source>
        <dbReference type="ARBA" id="ARBA00022692"/>
    </source>
</evidence>
<protein>
    <recommendedName>
        <fullName evidence="12">Odorant receptor</fullName>
    </recommendedName>
</protein>
<dbReference type="EMBL" id="MK248975">
    <property type="protein sequence ID" value="QGW45389.1"/>
    <property type="molecule type" value="mRNA"/>
</dbReference>
<name>A0A6B9C9Q5_9DIPT</name>
<dbReference type="Pfam" id="PF02949">
    <property type="entry name" value="7tm_6"/>
    <property type="match status" value="1"/>
</dbReference>
<keyword evidence="2 12" id="KW-0716">Sensory transduction</keyword>
<evidence type="ECO:0000256" key="8">
    <source>
        <dbReference type="ARBA" id="ARBA00023224"/>
    </source>
</evidence>
<evidence type="ECO:0000256" key="1">
    <source>
        <dbReference type="ARBA" id="ARBA00004141"/>
    </source>
</evidence>
<dbReference type="GO" id="GO:0004984">
    <property type="term" value="F:olfactory receptor activity"/>
    <property type="evidence" value="ECO:0007669"/>
    <property type="project" value="InterPro"/>
</dbReference>
<dbReference type="GO" id="GO:0007165">
    <property type="term" value="P:signal transduction"/>
    <property type="evidence" value="ECO:0007669"/>
    <property type="project" value="UniProtKB-KW"/>
</dbReference>
<evidence type="ECO:0000256" key="5">
    <source>
        <dbReference type="ARBA" id="ARBA00022989"/>
    </source>
</evidence>
<evidence type="ECO:0000256" key="7">
    <source>
        <dbReference type="ARBA" id="ARBA00023170"/>
    </source>
</evidence>
<evidence type="ECO:0000256" key="4">
    <source>
        <dbReference type="ARBA" id="ARBA00022725"/>
    </source>
</evidence>
<comment type="similarity">
    <text evidence="10">Belongs to the insect chemoreceptor superfamily. Heteromeric odorant receptor channel (TC 1.A.69) family. Or2a subfamily.</text>
</comment>
<keyword evidence="3 12" id="KW-0812">Transmembrane</keyword>
<keyword evidence="6 12" id="KW-0472">Membrane</keyword>
<feature type="transmembrane region" description="Helical" evidence="12">
    <location>
        <begin position="57"/>
        <end position="79"/>
    </location>
</feature>
<comment type="subunit">
    <text evidence="11">Interacts with Orco. Complexes exist early in the endomembrane system in olfactory sensory neurons (OSNs), coupling these complexes to the conserved ciliary trafficking pathway.</text>
</comment>
<dbReference type="GO" id="GO:0005549">
    <property type="term" value="F:odorant binding"/>
    <property type="evidence" value="ECO:0007669"/>
    <property type="project" value="InterPro"/>
</dbReference>
<organism evidence="13">
    <name type="scientific">Bradysia odoriphaga</name>
    <dbReference type="NCBI Taxonomy" id="1564500"/>
    <lineage>
        <taxon>Eukaryota</taxon>
        <taxon>Metazoa</taxon>
        <taxon>Ecdysozoa</taxon>
        <taxon>Arthropoda</taxon>
        <taxon>Hexapoda</taxon>
        <taxon>Insecta</taxon>
        <taxon>Pterygota</taxon>
        <taxon>Neoptera</taxon>
        <taxon>Endopterygota</taxon>
        <taxon>Diptera</taxon>
        <taxon>Nematocera</taxon>
        <taxon>Sciaroidea</taxon>
        <taxon>Sciaridae</taxon>
        <taxon>Bradysia</taxon>
    </lineage>
</organism>
<dbReference type="PANTHER" id="PTHR21137">
    <property type="entry name" value="ODORANT RECEPTOR"/>
    <property type="match status" value="1"/>
</dbReference>
<sequence>MNWIQIHKNIASLIFGLHRRNKPSYRDRRMKLFYFVYFALFFLSLGIGAVTNDRIEQSIFLANISIGVAVLAIKLWLLIWNQNKIINLLDRVYHFSIRNEDDQIRFNDRLGRFMKFVFGFIIAIIVTDFFGIIVLPFVGSEKTFFFEIAFPLDYKNNEIAFWIAFVFLFIGICLTAFIIIFTTIIWFLLFVCSLRYEVLESELKNMGRMGEKRVAEITEKQQHNMFVEHLKTAINAHLLLRKLVDELESFFSPLFLAQFGASGLCICGSVYCLAFDVGNNLLERLLFLFLIFYFIAELFMITYFGNEIMLSSNRLSYSLFQSDWYNQSQPIKKSIIIFDEYLQQPQMLVSGKLYPLNLETFTRILKSAYSQLVQHFEKFSVSDMKNNVLAVFRHFRHITRKKKTKTRYHLPHGKVVDYFRYIFFKIFYVKINFRMGQVNHNTLNAYFIFEQLISVTVSR</sequence>
<evidence type="ECO:0000256" key="12">
    <source>
        <dbReference type="RuleBase" id="RU351113"/>
    </source>
</evidence>
<evidence type="ECO:0000256" key="2">
    <source>
        <dbReference type="ARBA" id="ARBA00022606"/>
    </source>
</evidence>
<comment type="subcellular location">
    <subcellularLocation>
        <location evidence="12">Cell membrane</location>
        <topology evidence="12">Multi-pass membrane protein</topology>
    </subcellularLocation>
    <subcellularLocation>
        <location evidence="1">Membrane</location>
        <topology evidence="1">Multi-pass membrane protein</topology>
    </subcellularLocation>
</comment>
<feature type="transmembrane region" description="Helical" evidence="12">
    <location>
        <begin position="116"/>
        <end position="139"/>
    </location>
</feature>
<dbReference type="InterPro" id="IPR004117">
    <property type="entry name" value="7tm6_olfct_rcpt"/>
</dbReference>